<dbReference type="InterPro" id="IPR034746">
    <property type="entry name" value="POTRA"/>
</dbReference>
<comment type="caution">
    <text evidence="6">The sequence shown here is derived from an EMBL/GenBank/DDBJ whole genome shotgun (WGS) entry which is preliminary data.</text>
</comment>
<dbReference type="Gene3D" id="3.10.20.310">
    <property type="entry name" value="membrane protein fhac"/>
    <property type="match status" value="3"/>
</dbReference>
<evidence type="ECO:0000256" key="4">
    <source>
        <dbReference type="NCBIfam" id="TIGR03303"/>
    </source>
</evidence>
<dbReference type="FunFam" id="3.10.20.310:FF:000003">
    <property type="entry name" value="Outer membrane protein assembly factor BamA"/>
    <property type="match status" value="1"/>
</dbReference>
<evidence type="ECO:0000256" key="3">
    <source>
        <dbReference type="ARBA" id="ARBA00023136"/>
    </source>
</evidence>
<dbReference type="FunFam" id="3.10.20.310:FF:000015">
    <property type="entry name" value="Outer membrane protein assembly factor BamA"/>
    <property type="match status" value="1"/>
</dbReference>
<dbReference type="InterPro" id="IPR023707">
    <property type="entry name" value="OM_assembly_BamA"/>
</dbReference>
<dbReference type="GO" id="GO:0009279">
    <property type="term" value="C:cell outer membrane"/>
    <property type="evidence" value="ECO:0007669"/>
    <property type="project" value="UniProtKB-UniRule"/>
</dbReference>
<evidence type="ECO:0000256" key="1">
    <source>
        <dbReference type="ARBA" id="ARBA00004370"/>
    </source>
</evidence>
<evidence type="ECO:0000256" key="2">
    <source>
        <dbReference type="ARBA" id="ARBA00022452"/>
    </source>
</evidence>
<feature type="domain" description="POTRA" evidence="5">
    <location>
        <begin position="343"/>
        <end position="431"/>
    </location>
</feature>
<accession>A0A3M6GEF0</accession>
<keyword evidence="2" id="KW-0812">Transmembrane</keyword>
<name>A0A3M6GEF0_PSEAJ</name>
<gene>
    <name evidence="6" type="ORF">ALP03_05725</name>
</gene>
<comment type="subcellular location">
    <subcellularLocation>
        <location evidence="1">Membrane</location>
    </subcellularLocation>
</comment>
<feature type="domain" description="POTRA" evidence="5">
    <location>
        <begin position="260"/>
        <end position="340"/>
    </location>
</feature>
<dbReference type="PROSITE" id="PS51779">
    <property type="entry name" value="POTRA"/>
    <property type="match status" value="3"/>
</dbReference>
<evidence type="ECO:0000259" key="5">
    <source>
        <dbReference type="PROSITE" id="PS51779"/>
    </source>
</evidence>
<dbReference type="InterPro" id="IPR010827">
    <property type="entry name" value="BamA/TamA_POTRA"/>
</dbReference>
<feature type="domain" description="POTRA" evidence="5">
    <location>
        <begin position="192"/>
        <end position="259"/>
    </location>
</feature>
<dbReference type="Proteomes" id="UP000271531">
    <property type="component" value="Unassembled WGS sequence"/>
</dbReference>
<organism evidence="6 7">
    <name type="scientific">Pseudomonas amygdali pv. tabaci</name>
    <name type="common">Pseudomonas syringae pv. tabaci</name>
    <dbReference type="NCBI Taxonomy" id="322"/>
    <lineage>
        <taxon>Bacteria</taxon>
        <taxon>Pseudomonadati</taxon>
        <taxon>Pseudomonadota</taxon>
        <taxon>Gammaproteobacteria</taxon>
        <taxon>Pseudomonadales</taxon>
        <taxon>Pseudomonadaceae</taxon>
        <taxon>Pseudomonas</taxon>
        <taxon>Pseudomonas amygdali</taxon>
    </lineage>
</organism>
<dbReference type="FunFam" id="3.10.20.310:FF:000002">
    <property type="entry name" value="Outer membrane protein assembly factor BamA"/>
    <property type="match status" value="1"/>
</dbReference>
<reference evidence="6 7" key="1">
    <citation type="submission" date="2018-08" db="EMBL/GenBank/DDBJ databases">
        <title>Recombination of ecologically and evolutionarily significant loci maintains genetic cohesion in the Pseudomonas syringae species complex.</title>
        <authorList>
            <person name="Dillon M."/>
            <person name="Thakur S."/>
            <person name="Almeida R.N.D."/>
            <person name="Weir B.S."/>
            <person name="Guttman D.S."/>
        </authorList>
    </citation>
    <scope>NUCLEOTIDE SEQUENCE [LARGE SCALE GENOMIC DNA]</scope>
    <source>
        <strain evidence="6 7">ICMP 4525</strain>
    </source>
</reference>
<dbReference type="Pfam" id="PF07244">
    <property type="entry name" value="POTRA"/>
    <property type="match status" value="3"/>
</dbReference>
<feature type="non-terminal residue" evidence="6">
    <location>
        <position position="449"/>
    </location>
</feature>
<dbReference type="EMBL" id="RBVA01000786">
    <property type="protein sequence ID" value="RMV90586.1"/>
    <property type="molecule type" value="Genomic_DNA"/>
</dbReference>
<dbReference type="NCBIfam" id="TIGR03303">
    <property type="entry name" value="OM_YaeT"/>
    <property type="match status" value="1"/>
</dbReference>
<dbReference type="GO" id="GO:0071709">
    <property type="term" value="P:membrane assembly"/>
    <property type="evidence" value="ECO:0007669"/>
    <property type="project" value="InterPro"/>
</dbReference>
<proteinExistence type="predicted"/>
<evidence type="ECO:0000313" key="6">
    <source>
        <dbReference type="EMBL" id="RMV90586.1"/>
    </source>
</evidence>
<evidence type="ECO:0000313" key="7">
    <source>
        <dbReference type="Proteomes" id="UP000271531"/>
    </source>
</evidence>
<keyword evidence="3" id="KW-0472">Membrane</keyword>
<keyword evidence="2" id="KW-1134">Transmembrane beta strand</keyword>
<protein>
    <recommendedName>
        <fullName evidence="4">Outer membrane protein assembly factor BamA</fullName>
    </recommendedName>
</protein>
<dbReference type="AlphaFoldDB" id="A0A3M6GEF0"/>
<sequence length="449" mass="49535">MSTQLQPGNTVDIVATGRQQNHRHLALRADAPKHFDSGHARHHDVEHNNVVTTGQRLDFPFFRTVGAGHSEAFTGQVLAEHFGQFPIIVDKQYASHGRPLIGGCRLSRRRCSVSARPDDLYLTLHRVNRPQHALPLCCAANSACRTGPFWRVIGSAQMPLSPLSGKGLMISSRLLLSFCLLFSVPLVHADTFSISDIRVNGLQRVSAGSVFAALPLNVGDQADEQRLADASRSLFKTGFFQDINVARDGNVLVINVVERPSIASIEIIGNKAISTDDLMKGLKQSGLSEGEIFQRATLEGVRNELQRQYVSQGRYSASVDTEALPAPRNRIALKITIDEGTVASIQHINVVGNTVFSDEELADQFQLKTSNWLSFFKNDDKYAREKLSGDLERLRSWYLDRGYINMDINSTQVSLTPDKKGVFITVNITEGDRYTVGSVKLGGDLKVPQ</sequence>